<dbReference type="Pfam" id="PF02653">
    <property type="entry name" value="BPD_transp_2"/>
    <property type="match status" value="1"/>
</dbReference>
<feature type="transmembrane region" description="Helical" evidence="6">
    <location>
        <begin position="225"/>
        <end position="249"/>
    </location>
</feature>
<dbReference type="AlphaFoldDB" id="A0A9E6XUV7"/>
<feature type="transmembrane region" description="Helical" evidence="6">
    <location>
        <begin position="178"/>
        <end position="199"/>
    </location>
</feature>
<dbReference type="InterPro" id="IPR001851">
    <property type="entry name" value="ABC_transp_permease"/>
</dbReference>
<organism evidence="7 8">
    <name type="scientific">Capillimicrobium parvum</name>
    <dbReference type="NCBI Taxonomy" id="2884022"/>
    <lineage>
        <taxon>Bacteria</taxon>
        <taxon>Bacillati</taxon>
        <taxon>Actinomycetota</taxon>
        <taxon>Thermoleophilia</taxon>
        <taxon>Solirubrobacterales</taxon>
        <taxon>Capillimicrobiaceae</taxon>
        <taxon>Capillimicrobium</taxon>
    </lineage>
</organism>
<feature type="transmembrane region" description="Helical" evidence="6">
    <location>
        <begin position="284"/>
        <end position="301"/>
    </location>
</feature>
<evidence type="ECO:0000256" key="2">
    <source>
        <dbReference type="ARBA" id="ARBA00022475"/>
    </source>
</evidence>
<keyword evidence="2" id="KW-1003">Cell membrane</keyword>
<evidence type="ECO:0000256" key="5">
    <source>
        <dbReference type="ARBA" id="ARBA00023136"/>
    </source>
</evidence>
<feature type="transmembrane region" description="Helical" evidence="6">
    <location>
        <begin position="139"/>
        <end position="158"/>
    </location>
</feature>
<keyword evidence="4 6" id="KW-1133">Transmembrane helix</keyword>
<reference evidence="7" key="1">
    <citation type="journal article" date="2022" name="Int. J. Syst. Evol. Microbiol.">
        <title>Pseudomonas aegrilactucae sp. nov. and Pseudomonas morbosilactucae sp. nov., pathogens causing bacterial rot of lettuce in Japan.</title>
        <authorList>
            <person name="Sawada H."/>
            <person name="Fujikawa T."/>
            <person name="Satou M."/>
        </authorList>
    </citation>
    <scope>NUCLEOTIDE SEQUENCE</scope>
    <source>
        <strain evidence="7">0166_1</strain>
    </source>
</reference>
<feature type="transmembrane region" description="Helical" evidence="6">
    <location>
        <begin position="313"/>
        <end position="334"/>
    </location>
</feature>
<dbReference type="Proteomes" id="UP001162834">
    <property type="component" value="Chromosome"/>
</dbReference>
<dbReference type="GO" id="GO:0005886">
    <property type="term" value="C:plasma membrane"/>
    <property type="evidence" value="ECO:0007669"/>
    <property type="project" value="UniProtKB-SubCell"/>
</dbReference>
<evidence type="ECO:0000256" key="1">
    <source>
        <dbReference type="ARBA" id="ARBA00004651"/>
    </source>
</evidence>
<evidence type="ECO:0000256" key="6">
    <source>
        <dbReference type="SAM" id="Phobius"/>
    </source>
</evidence>
<evidence type="ECO:0000313" key="7">
    <source>
        <dbReference type="EMBL" id="UGS34819.1"/>
    </source>
</evidence>
<dbReference type="RefSeq" id="WP_259314485.1">
    <property type="nucleotide sequence ID" value="NZ_CP087164.1"/>
</dbReference>
<keyword evidence="8" id="KW-1185">Reference proteome</keyword>
<protein>
    <submittedName>
        <fullName evidence="7">Ribose import permease protein RbsC</fullName>
    </submittedName>
</protein>
<keyword evidence="5 6" id="KW-0472">Membrane</keyword>
<gene>
    <name evidence="7" type="primary">rbsC_5</name>
    <name evidence="7" type="ORF">DSM104329_01201</name>
</gene>
<dbReference type="EMBL" id="CP087164">
    <property type="protein sequence ID" value="UGS34819.1"/>
    <property type="molecule type" value="Genomic_DNA"/>
</dbReference>
<dbReference type="PANTHER" id="PTHR32196">
    <property type="entry name" value="ABC TRANSPORTER PERMEASE PROTEIN YPHD-RELATED-RELATED"/>
    <property type="match status" value="1"/>
</dbReference>
<feature type="transmembrane region" description="Helical" evidence="6">
    <location>
        <begin position="57"/>
        <end position="77"/>
    </location>
</feature>
<comment type="subcellular location">
    <subcellularLocation>
        <location evidence="1">Cell membrane</location>
        <topology evidence="1">Multi-pass membrane protein</topology>
    </subcellularLocation>
</comment>
<name>A0A9E6XUV7_9ACTN</name>
<accession>A0A9E6XUV7</accession>
<dbReference type="CDD" id="cd06579">
    <property type="entry name" value="TM_PBP1_transp_AraH_like"/>
    <property type="match status" value="1"/>
</dbReference>
<feature type="transmembrane region" description="Helical" evidence="6">
    <location>
        <begin position="84"/>
        <end position="102"/>
    </location>
</feature>
<dbReference type="KEGG" id="sbae:DSM104329_01201"/>
<evidence type="ECO:0000313" key="8">
    <source>
        <dbReference type="Proteomes" id="UP001162834"/>
    </source>
</evidence>
<keyword evidence="3 6" id="KW-0812">Transmembrane</keyword>
<evidence type="ECO:0000256" key="3">
    <source>
        <dbReference type="ARBA" id="ARBA00022692"/>
    </source>
</evidence>
<feature type="transmembrane region" description="Helical" evidence="6">
    <location>
        <begin position="31"/>
        <end position="51"/>
    </location>
</feature>
<dbReference type="GO" id="GO:0022857">
    <property type="term" value="F:transmembrane transporter activity"/>
    <property type="evidence" value="ECO:0007669"/>
    <property type="project" value="InterPro"/>
</dbReference>
<feature type="transmembrane region" description="Helical" evidence="6">
    <location>
        <begin position="108"/>
        <end position="132"/>
    </location>
</feature>
<sequence length="348" mass="35553">MSTIDQVPPPAVPAGNPRRDLAFRFAPRYRVVWIALAALIILIAATASEVFRTDSLTLVTALAGVLAIASAGQLLVIMSGGIDLSVPAVVTFAAAIIVHQTEGANGRLAGAVVEVIAITAGIGLIIGVLVAVVRLNAMIVTLAMNGVITGVMLLWIGTTFSTTGQVPPNLSDLTARDVGFLSVVGIIAIAIILLLAAVLRSTTVGRSYVAAGTNRVAAEIIGIRVVFYEVGGYMLAAIFYGIAGIFLAGLLTTPDFTVGDAYQLTTIIAVALGGAALAGGPASLLCTMAGCVFVALLQQYLQAQSYSAGVSQLVNGLVLILAVALVTAGSGGRIRQLTSRLTARFGHS</sequence>
<evidence type="ECO:0000256" key="4">
    <source>
        <dbReference type="ARBA" id="ARBA00022989"/>
    </source>
</evidence>
<proteinExistence type="predicted"/>